<evidence type="ECO:0000256" key="5">
    <source>
        <dbReference type="ARBA" id="ARBA00023136"/>
    </source>
</evidence>
<name>A0ABT2UTB0_9BACL</name>
<dbReference type="PANTHER" id="PTHR33931">
    <property type="entry name" value="HOLIN-LIKE PROTEIN CIDA-RELATED"/>
    <property type="match status" value="1"/>
</dbReference>
<comment type="caution">
    <text evidence="7">The sequence shown here is derived from an EMBL/GenBank/DDBJ whole genome shotgun (WGS) entry which is preliminary data.</text>
</comment>
<sequence>MNKLLKSVLQIGFFMLVSIAMNQLVVLMHWPIPGSILGIVVVFIGLQTKLIKLEWIDAGASWLLAEMLLFFIPPAVSLIQYEDLIMSSGLRILLVMLVSSIAVMAGAGFLAQWMVKDKRRNP</sequence>
<keyword evidence="8" id="KW-1185">Reference proteome</keyword>
<dbReference type="EMBL" id="JAOQIO010000113">
    <property type="protein sequence ID" value="MCU6797067.1"/>
    <property type="molecule type" value="Genomic_DNA"/>
</dbReference>
<protein>
    <submittedName>
        <fullName evidence="7">CidA/LrgA family holin-like protein</fullName>
    </submittedName>
</protein>
<dbReference type="PANTHER" id="PTHR33931:SF2">
    <property type="entry name" value="HOLIN-LIKE PROTEIN CIDA"/>
    <property type="match status" value="1"/>
</dbReference>
<evidence type="ECO:0000313" key="8">
    <source>
        <dbReference type="Proteomes" id="UP001652445"/>
    </source>
</evidence>
<feature type="transmembrane region" description="Helical" evidence="6">
    <location>
        <begin position="93"/>
        <end position="115"/>
    </location>
</feature>
<comment type="subcellular location">
    <subcellularLocation>
        <location evidence="1">Cell membrane</location>
        <topology evidence="1">Multi-pass membrane protein</topology>
    </subcellularLocation>
</comment>
<dbReference type="Proteomes" id="UP001652445">
    <property type="component" value="Unassembled WGS sequence"/>
</dbReference>
<gene>
    <name evidence="7" type="ORF">OB236_33550</name>
</gene>
<reference evidence="7 8" key="1">
    <citation type="submission" date="2022-09" db="EMBL/GenBank/DDBJ databases">
        <authorList>
            <person name="Han X.L."/>
            <person name="Wang Q."/>
            <person name="Lu T."/>
        </authorList>
    </citation>
    <scope>NUCLEOTIDE SEQUENCE [LARGE SCALE GENOMIC DNA]</scope>
    <source>
        <strain evidence="7 8">WQ 127069</strain>
    </source>
</reference>
<dbReference type="InterPro" id="IPR005538">
    <property type="entry name" value="LrgA/CidA"/>
</dbReference>
<keyword evidence="5 6" id="KW-0472">Membrane</keyword>
<dbReference type="RefSeq" id="WP_262687893.1">
    <property type="nucleotide sequence ID" value="NZ_JAOQIO010000113.1"/>
</dbReference>
<keyword evidence="2" id="KW-1003">Cell membrane</keyword>
<evidence type="ECO:0000313" key="7">
    <source>
        <dbReference type="EMBL" id="MCU6797067.1"/>
    </source>
</evidence>
<evidence type="ECO:0000256" key="3">
    <source>
        <dbReference type="ARBA" id="ARBA00022692"/>
    </source>
</evidence>
<evidence type="ECO:0000256" key="1">
    <source>
        <dbReference type="ARBA" id="ARBA00004651"/>
    </source>
</evidence>
<proteinExistence type="predicted"/>
<dbReference type="Pfam" id="PF03788">
    <property type="entry name" value="LrgA"/>
    <property type="match status" value="1"/>
</dbReference>
<keyword evidence="3 6" id="KW-0812">Transmembrane</keyword>
<evidence type="ECO:0000256" key="2">
    <source>
        <dbReference type="ARBA" id="ARBA00022475"/>
    </source>
</evidence>
<evidence type="ECO:0000256" key="4">
    <source>
        <dbReference type="ARBA" id="ARBA00022989"/>
    </source>
</evidence>
<dbReference type="NCBIfam" id="NF002460">
    <property type="entry name" value="PRK01658.1"/>
    <property type="match status" value="1"/>
</dbReference>
<feature type="transmembrane region" description="Helical" evidence="6">
    <location>
        <begin position="32"/>
        <end position="51"/>
    </location>
</feature>
<accession>A0ABT2UTB0</accession>
<keyword evidence="4 6" id="KW-1133">Transmembrane helix</keyword>
<feature type="transmembrane region" description="Helical" evidence="6">
    <location>
        <begin position="63"/>
        <end position="81"/>
    </location>
</feature>
<evidence type="ECO:0000256" key="6">
    <source>
        <dbReference type="SAM" id="Phobius"/>
    </source>
</evidence>
<organism evidence="7 8">
    <name type="scientific">Paenibacillus baimaensis</name>
    <dbReference type="NCBI Taxonomy" id="2982185"/>
    <lineage>
        <taxon>Bacteria</taxon>
        <taxon>Bacillati</taxon>
        <taxon>Bacillota</taxon>
        <taxon>Bacilli</taxon>
        <taxon>Bacillales</taxon>
        <taxon>Paenibacillaceae</taxon>
        <taxon>Paenibacillus</taxon>
    </lineage>
</organism>